<dbReference type="Proteomes" id="UP000030758">
    <property type="component" value="Unassembled WGS sequence"/>
</dbReference>
<dbReference type="Proteomes" id="UP000030764">
    <property type="component" value="Unassembled WGS sequence"/>
</dbReference>
<gene>
    <name evidence="1" type="ORF">M513_13796</name>
    <name evidence="2" type="ORF">M514_13796</name>
</gene>
<evidence type="ECO:0000313" key="1">
    <source>
        <dbReference type="EMBL" id="KFD45325.1"/>
    </source>
</evidence>
<reference evidence="1 3" key="1">
    <citation type="journal article" date="2014" name="Nat. Genet.">
        <title>Genome and transcriptome of the porcine whipworm Trichuris suis.</title>
        <authorList>
            <person name="Jex A.R."/>
            <person name="Nejsum P."/>
            <person name="Schwarz E.M."/>
            <person name="Hu L."/>
            <person name="Young N.D."/>
            <person name="Hall R.S."/>
            <person name="Korhonen P.K."/>
            <person name="Liao S."/>
            <person name="Thamsborg S."/>
            <person name="Xia J."/>
            <person name="Xu P."/>
            <person name="Wang S."/>
            <person name="Scheerlinck J.P."/>
            <person name="Hofmann A."/>
            <person name="Sternberg P.W."/>
            <person name="Wang J."/>
            <person name="Gasser R.B."/>
        </authorList>
    </citation>
    <scope>NUCLEOTIDE SEQUENCE [LARGE SCALE GENOMIC DNA]</scope>
    <source>
        <strain evidence="2">DCEP-RM93F</strain>
        <strain evidence="1">DCEP-RM93M</strain>
    </source>
</reference>
<evidence type="ECO:0000313" key="3">
    <source>
        <dbReference type="Proteomes" id="UP000030764"/>
    </source>
</evidence>
<dbReference type="AlphaFoldDB" id="A0A085LK29"/>
<dbReference type="EMBL" id="KL363554">
    <property type="protein sequence ID" value="KFD45325.1"/>
    <property type="molecule type" value="Genomic_DNA"/>
</dbReference>
<accession>A0A085LK29</accession>
<organism evidence="1 3">
    <name type="scientific">Trichuris suis</name>
    <name type="common">pig whipworm</name>
    <dbReference type="NCBI Taxonomy" id="68888"/>
    <lineage>
        <taxon>Eukaryota</taxon>
        <taxon>Metazoa</taxon>
        <taxon>Ecdysozoa</taxon>
        <taxon>Nematoda</taxon>
        <taxon>Enoplea</taxon>
        <taxon>Dorylaimia</taxon>
        <taxon>Trichinellida</taxon>
        <taxon>Trichuridae</taxon>
        <taxon>Trichuris</taxon>
    </lineage>
</organism>
<evidence type="ECO:0000313" key="2">
    <source>
        <dbReference type="EMBL" id="KFD71766.1"/>
    </source>
</evidence>
<protein>
    <submittedName>
        <fullName evidence="1">Uncharacterized protein</fullName>
    </submittedName>
</protein>
<name>A0A085LK29_9BILA</name>
<dbReference type="EMBL" id="KL367480">
    <property type="protein sequence ID" value="KFD71766.1"/>
    <property type="molecule type" value="Genomic_DNA"/>
</dbReference>
<sequence length="140" mass="15861">MMAPIGHVQIPNPWLQKLVRAAIIEVFDGNLRSWPRRIHASQFTYHPMTTDRPLSVQPRKLRWAVANTNDVPSVITRVVQVYGDPAATVQSHALTVTDVDSLRSEPLTQVERSCLQVNGPVSLLEMNNRHCTEYARVILR</sequence>
<keyword evidence="3" id="KW-1185">Reference proteome</keyword>
<proteinExistence type="predicted"/>